<dbReference type="EMBL" id="UYYF01004596">
    <property type="protein sequence ID" value="VDN05724.1"/>
    <property type="molecule type" value="Genomic_DNA"/>
</dbReference>
<protein>
    <submittedName>
        <fullName evidence="4">RING-type E3 ubiquitin transferase</fullName>
    </submittedName>
</protein>
<name>A0A0N5D5C5_THECL</name>
<keyword evidence="1" id="KW-0472">Membrane</keyword>
<keyword evidence="1" id="KW-0812">Transmembrane</keyword>
<keyword evidence="3" id="KW-1185">Reference proteome</keyword>
<dbReference type="GO" id="GO:0032981">
    <property type="term" value="P:mitochondrial respiratory chain complex I assembly"/>
    <property type="evidence" value="ECO:0007669"/>
    <property type="project" value="TreeGrafter"/>
</dbReference>
<dbReference type="GO" id="GO:0033617">
    <property type="term" value="P:mitochondrial respiratory chain complex IV assembly"/>
    <property type="evidence" value="ECO:0007669"/>
    <property type="project" value="TreeGrafter"/>
</dbReference>
<keyword evidence="1" id="KW-1133">Transmembrane helix</keyword>
<dbReference type="OrthoDB" id="64291at2759"/>
<accession>A0A0N5D5C5</accession>
<evidence type="ECO:0000313" key="3">
    <source>
        <dbReference type="Proteomes" id="UP000276776"/>
    </source>
</evidence>
<dbReference type="PANTHER" id="PTHR47148:SF1">
    <property type="entry name" value="CYTOCHROME C OXIDASE ASSEMBLY FACTOR 1 HOMOLOG"/>
    <property type="match status" value="1"/>
</dbReference>
<reference evidence="4" key="1">
    <citation type="submission" date="2017-02" db="UniProtKB">
        <authorList>
            <consortium name="WormBaseParasite"/>
        </authorList>
    </citation>
    <scope>IDENTIFICATION</scope>
</reference>
<dbReference type="OMA" id="CQLIYTH"/>
<dbReference type="PANTHER" id="PTHR47148">
    <property type="entry name" value="CYTOCHROME C OXIDASE ASSEMBLY FACTOR 1 HOMOLOG"/>
    <property type="match status" value="1"/>
</dbReference>
<dbReference type="GO" id="GO:0005743">
    <property type="term" value="C:mitochondrial inner membrane"/>
    <property type="evidence" value="ECO:0007669"/>
    <property type="project" value="TreeGrafter"/>
</dbReference>
<evidence type="ECO:0000313" key="4">
    <source>
        <dbReference type="WBParaSite" id="TCLT_0000820301-mRNA-1"/>
    </source>
</evidence>
<dbReference type="Pfam" id="PF08695">
    <property type="entry name" value="Coa1"/>
    <property type="match status" value="1"/>
</dbReference>
<feature type="transmembrane region" description="Helical" evidence="1">
    <location>
        <begin position="6"/>
        <end position="27"/>
    </location>
</feature>
<gene>
    <name evidence="2" type="ORF">TCLT_LOCUS8192</name>
</gene>
<dbReference type="STRING" id="103827.A0A0N5D5C5"/>
<dbReference type="Proteomes" id="UP000276776">
    <property type="component" value="Unassembled WGS sequence"/>
</dbReference>
<sequence>MPSNGRYFTVVNIAASGVGVLFCQLVYTQIYVRKKIQNKVREFSHYRGAFSVLSRHKKAMDMLGLPLTVGEIDLIDRSKNYIDGRKSELWIPICGERDGGIMIVRAERDNEEQDFETVQLELQLDEAGCNIVIYDNGKWSGNLALLNYSNDICSILPSSQFCCHLNA</sequence>
<dbReference type="InterPro" id="IPR014807">
    <property type="entry name" value="Coa1"/>
</dbReference>
<evidence type="ECO:0000256" key="1">
    <source>
        <dbReference type="SAM" id="Phobius"/>
    </source>
</evidence>
<dbReference type="AlphaFoldDB" id="A0A0N5D5C5"/>
<organism evidence="4">
    <name type="scientific">Thelazia callipaeda</name>
    <name type="common">Oriental eyeworm</name>
    <name type="synonym">Parasitic nematode</name>
    <dbReference type="NCBI Taxonomy" id="103827"/>
    <lineage>
        <taxon>Eukaryota</taxon>
        <taxon>Metazoa</taxon>
        <taxon>Ecdysozoa</taxon>
        <taxon>Nematoda</taxon>
        <taxon>Chromadorea</taxon>
        <taxon>Rhabditida</taxon>
        <taxon>Spirurina</taxon>
        <taxon>Spiruromorpha</taxon>
        <taxon>Thelazioidea</taxon>
        <taxon>Thelaziidae</taxon>
        <taxon>Thelazia</taxon>
    </lineage>
</organism>
<dbReference type="WBParaSite" id="TCLT_0000820301-mRNA-1">
    <property type="protein sequence ID" value="TCLT_0000820301-mRNA-1"/>
    <property type="gene ID" value="TCLT_0000820301"/>
</dbReference>
<evidence type="ECO:0000313" key="2">
    <source>
        <dbReference type="EMBL" id="VDN05724.1"/>
    </source>
</evidence>
<reference evidence="2 3" key="2">
    <citation type="submission" date="2018-11" db="EMBL/GenBank/DDBJ databases">
        <authorList>
            <consortium name="Pathogen Informatics"/>
        </authorList>
    </citation>
    <scope>NUCLEOTIDE SEQUENCE [LARGE SCALE GENOMIC DNA]</scope>
</reference>
<proteinExistence type="predicted"/>